<feature type="domain" description="Response regulatory" evidence="3">
    <location>
        <begin position="4"/>
        <end position="112"/>
    </location>
</feature>
<dbReference type="PROSITE" id="PS50110">
    <property type="entry name" value="RESPONSE_REGULATORY"/>
    <property type="match status" value="1"/>
</dbReference>
<name>A0A563ESY0_9PSEU</name>
<dbReference type="Proteomes" id="UP000316639">
    <property type="component" value="Unassembled WGS sequence"/>
</dbReference>
<dbReference type="OrthoDB" id="7352332at2"/>
<dbReference type="GO" id="GO:0000160">
    <property type="term" value="P:phosphorelay signal transduction system"/>
    <property type="evidence" value="ECO:0007669"/>
    <property type="project" value="InterPro"/>
</dbReference>
<evidence type="ECO:0000313" key="5">
    <source>
        <dbReference type="Proteomes" id="UP000316639"/>
    </source>
</evidence>
<evidence type="ECO:0000256" key="1">
    <source>
        <dbReference type="ARBA" id="ARBA00022553"/>
    </source>
</evidence>
<dbReference type="PANTHER" id="PTHR44591">
    <property type="entry name" value="STRESS RESPONSE REGULATOR PROTEIN 1"/>
    <property type="match status" value="1"/>
</dbReference>
<dbReference type="SMART" id="SM00448">
    <property type="entry name" value="REC"/>
    <property type="match status" value="1"/>
</dbReference>
<keyword evidence="5" id="KW-1185">Reference proteome</keyword>
<dbReference type="PANTHER" id="PTHR44591:SF3">
    <property type="entry name" value="RESPONSE REGULATORY DOMAIN-CONTAINING PROTEIN"/>
    <property type="match status" value="1"/>
</dbReference>
<dbReference type="AlphaFoldDB" id="A0A563ESY0"/>
<comment type="caution">
    <text evidence="4">The sequence shown here is derived from an EMBL/GenBank/DDBJ whole genome shotgun (WGS) entry which is preliminary data.</text>
</comment>
<evidence type="ECO:0000313" key="4">
    <source>
        <dbReference type="EMBL" id="TWP50817.1"/>
    </source>
</evidence>
<protein>
    <submittedName>
        <fullName evidence="4">Response regulator</fullName>
    </submittedName>
</protein>
<organism evidence="4 5">
    <name type="scientific">Lentzea tibetensis</name>
    <dbReference type="NCBI Taxonomy" id="2591470"/>
    <lineage>
        <taxon>Bacteria</taxon>
        <taxon>Bacillati</taxon>
        <taxon>Actinomycetota</taxon>
        <taxon>Actinomycetes</taxon>
        <taxon>Pseudonocardiales</taxon>
        <taxon>Pseudonocardiaceae</taxon>
        <taxon>Lentzea</taxon>
    </lineage>
</organism>
<dbReference type="InterPro" id="IPR001789">
    <property type="entry name" value="Sig_transdc_resp-reg_receiver"/>
</dbReference>
<evidence type="ECO:0000259" key="3">
    <source>
        <dbReference type="PROSITE" id="PS50110"/>
    </source>
</evidence>
<reference evidence="4 5" key="1">
    <citation type="submission" date="2019-07" db="EMBL/GenBank/DDBJ databases">
        <title>Lentzea xizangensis sp. nov., isolated from Qinghai-Tibetan Plateau Soils.</title>
        <authorList>
            <person name="Huang J."/>
        </authorList>
    </citation>
    <scope>NUCLEOTIDE SEQUENCE [LARGE SCALE GENOMIC DNA]</scope>
    <source>
        <strain evidence="4 5">FXJ1.1311</strain>
    </source>
</reference>
<accession>A0A563ESY0</accession>
<proteinExistence type="predicted"/>
<dbReference type="InterPro" id="IPR011006">
    <property type="entry name" value="CheY-like_superfamily"/>
</dbReference>
<dbReference type="InterPro" id="IPR050595">
    <property type="entry name" value="Bact_response_regulator"/>
</dbReference>
<dbReference type="SUPFAM" id="SSF52172">
    <property type="entry name" value="CheY-like"/>
    <property type="match status" value="1"/>
</dbReference>
<keyword evidence="1 2" id="KW-0597">Phosphoprotein</keyword>
<feature type="modified residue" description="4-aspartylphosphate" evidence="2">
    <location>
        <position position="54"/>
    </location>
</feature>
<dbReference type="EMBL" id="VOBR01000011">
    <property type="protein sequence ID" value="TWP50817.1"/>
    <property type="molecule type" value="Genomic_DNA"/>
</dbReference>
<sequence length="112" mass="11895">MAVRVLIVDDHGPFRLWAGKVLRAGGMDVVGEAETGAGAVELAVELRPDVVLLDVRLPDLDGFAVCRRLDEAGIAVVLCSSRDYGERAAGTPALGFLPKERLSAGELRRLLG</sequence>
<gene>
    <name evidence="4" type="ORF">FKR81_19365</name>
</gene>
<dbReference type="Gene3D" id="3.40.50.2300">
    <property type="match status" value="1"/>
</dbReference>
<evidence type="ECO:0000256" key="2">
    <source>
        <dbReference type="PROSITE-ProRule" id="PRU00169"/>
    </source>
</evidence>
<dbReference type="Pfam" id="PF00072">
    <property type="entry name" value="Response_reg"/>
    <property type="match status" value="1"/>
</dbReference>